<reference evidence="1" key="1">
    <citation type="submission" date="2020-09" db="EMBL/GenBank/DDBJ databases">
        <authorList>
            <person name="Eze J.U."/>
            <person name="Rahube T.O."/>
        </authorList>
    </citation>
    <scope>NUCLEOTIDE SEQUENCE</scope>
</reference>
<organism evidence="1">
    <name type="scientific">feces metagenome</name>
    <dbReference type="NCBI Taxonomy" id="1861841"/>
    <lineage>
        <taxon>unclassified sequences</taxon>
        <taxon>metagenomes</taxon>
        <taxon>organismal metagenomes</taxon>
    </lineage>
</organism>
<protein>
    <submittedName>
        <fullName evidence="1">Putative superimmunity accessory function</fullName>
    </submittedName>
</protein>
<accession>A0A7M2QME5</accession>
<dbReference type="AlphaFoldDB" id="A0A7M2QME5"/>
<evidence type="ECO:0000313" key="1">
    <source>
        <dbReference type="EMBL" id="QOV05718.1"/>
    </source>
</evidence>
<dbReference type="EMBL" id="MT993629">
    <property type="protein sequence ID" value="QOV05718.1"/>
    <property type="molecule type" value="Genomic_DNA"/>
</dbReference>
<name>A0A7M2QME5_9ZZZZ</name>
<proteinExistence type="predicted"/>
<sequence>MKKLVLALCFVAGAANASSSLNQICTDYTKYLGHIYGFAVSEDESMRQLLVSDMKRLKLSEAMVQEDLYKVSTDENAKQQYSRLLNPDANSVNRSSFDYMVKACETAPDFAIPSWGVLVASNAVRTEDAGKNGIEAIKKAPGMRQQSSANSADFKGCVAAELQRQKSEHPGLAAGVLQSAAEAVCYKKG</sequence>